<dbReference type="Gene3D" id="1.25.40.10">
    <property type="entry name" value="Tetratricopeptide repeat domain"/>
    <property type="match status" value="1"/>
</dbReference>
<dbReference type="GO" id="GO:0035556">
    <property type="term" value="P:intracellular signal transduction"/>
    <property type="evidence" value="ECO:0007669"/>
    <property type="project" value="InterPro"/>
</dbReference>
<dbReference type="SUPFAM" id="SSF48452">
    <property type="entry name" value="TPR-like"/>
    <property type="match status" value="1"/>
</dbReference>
<feature type="domain" description="Guanylate cyclase" evidence="4">
    <location>
        <begin position="205"/>
        <end position="343"/>
    </location>
</feature>
<evidence type="ECO:0000313" key="5">
    <source>
        <dbReference type="EMBL" id="KAL1511572.1"/>
    </source>
</evidence>
<dbReference type="SMART" id="SM00044">
    <property type="entry name" value="CYCc"/>
    <property type="match status" value="1"/>
</dbReference>
<keyword evidence="2" id="KW-0067">ATP-binding</keyword>
<dbReference type="GO" id="GO:0005524">
    <property type="term" value="F:ATP binding"/>
    <property type="evidence" value="ECO:0007669"/>
    <property type="project" value="UniProtKB-KW"/>
</dbReference>
<dbReference type="InterPro" id="IPR011990">
    <property type="entry name" value="TPR-like_helical_dom_sf"/>
</dbReference>
<dbReference type="Proteomes" id="UP001515480">
    <property type="component" value="Unassembled WGS sequence"/>
</dbReference>
<feature type="domain" description="Guanylate cyclase" evidence="4">
    <location>
        <begin position="491"/>
        <end position="566"/>
    </location>
</feature>
<feature type="compositionally biased region" description="Polar residues" evidence="3">
    <location>
        <begin position="1990"/>
        <end position="2007"/>
    </location>
</feature>
<dbReference type="PANTHER" id="PTHR16305">
    <property type="entry name" value="TESTICULAR SOLUBLE ADENYLYL CYCLASE"/>
    <property type="match status" value="1"/>
</dbReference>
<dbReference type="InterPro" id="IPR029787">
    <property type="entry name" value="Nucleotide_cyclase"/>
</dbReference>
<sequence>MVVAFTEPPRIDGGAAGANDDNSDSRLKRNLLRATLNMKRGKSSPKNLGQPLPSASSSSALNGPRCEGKCGSSTDLTAHASTKPNSRDESGAVDLGWGAEQVEQVVHHRGQTRIDVSRLQTFNFTTTDSGVITPLNINIPNLTPVGYKNYTSSVLRFAPVEVASRLYGYPVPSPTHFFNGYSSVINGDEGRHLGVQAYEHGFDAAVLFSDISGFTKLTNRLIAERDKEGAEILNQIINRFFEELIAIIHRHAGDVIKFAGDAVLSIWSSSASGDRIQDLTRRAVACALEQIEKMHHWDTKEGVHLQLHLGLGAGTVLGVDLGNQFRREYVVAGEPLKQLSEAEQQASSGQLVVSPQAWDYVREVCTGTEAPDGEFGPGFHIVHTISSTLPSAPCWRAHLLEHLLKDKQRSKPALEALYLYVPGTLRPHLVSGELSKASEFREVTMMFIRIGGLHYSDPLFAARFQRVVFMILSSVYKYQGSLSRLSIDDKGTCAKVTFGLPPLYHNDDPARAVRCALLIRDHVRPLRLKANIGITTGTVFIGYVGASTRGEYTEYGVMVNMAARLMGKAVNEVLVNGSTYTKASLTDTLDFDELQAVQMKGMDAPVPMYRAVGVIDARYYEPDEIGLGLPRTVESGRLFTGQTSVRMVGQTENVARITEMLLRYQQSRHGFLCVVRGESGMGKTKLIEEVENTLGPQHGLIPIQARAMATESSGQLFVWKSILQALPRALGLLGDGMPGRHQQDAKRSSQVEMNSKMHSRSNIAPAPMVDPLSAHHSSIKQLRNIFRAWLYEKQHEVHDMRARTHHERHADRASRMLDDGHSLLRIGEELRTPSRHRRHTPLHTAARTPSDACASLGSVREDAADNHVEHEVNDAAEAATPHVRRVSSQATHLPRAKSIRRRDGSHPSSKLATEYRVSAGIDRVGGFEQNESLLNDVLECDFPVHDATLDLSEDVRAEMTMQMLTQIMHNALSADEGKVLLLIEDVQWMDSASWTLLRRVVEVVPSAAVILTTSLMDIDRGVTELSVDSRRLMRGALATHLRLEKLGHEEVRQLLCVHLGVAIIQKEVVDHITRRTAGNALYSIEIAKMMVERQERLSRHWRLACRTTPSSHPDHSLTNHSLHTASHTPTTSSSYYPRLSFSQHSDQTLHHTLPQSYYPNRAVVLRCVDSNCSLSPDVEDLDAVGLPTSLHGAISAQLDKLPPYCVAILKAASVVGMQFPVKILEDAFQLEGLKSIDDRRKTMNQLAEMKMIEYSSDSSFWTQLLFAKRDGDGVARRSVNETFRPRMDSADVMVDNGVYRFCSWTCREVAYNSLPFEQRRQYHLSTAKWLESAVAQLLVLKTAEASQGGFKLWLYPMLADHWMQVPAGGGSGHALKYLEEAGRCCLETNMHYEAIRFFRKMLKLHELNPDSDDTVVARARVYDLLAEAYLAEGRVKPAKEVVCAALGLLDEGVTGPRSVMLRRVGHEVAWLTRPLVLKKTRSMYHRPARRLELEVEMMVVRLYEHLGRIAYLLDERELHDLAVLRCANLAMLLRRRASKYRVTATTSGLTVSNRCTKEQWHAVSVQLARAHAAACLSLSMLSKPDLARTFGEMAMSLAESLNDPPELTLYVNTLMGVHLMRECEWKPAESCLRRACSAAEPFTGRRAEEAANMLGFTLYMSGQLRSAHRVYEAAREQCVVRHDPQMLGQLTIGVCVGLLMFQQQEEALLLLSTLAEVMPANQQNTVTSANASATMAVCFLRDGLFDDAQQSASIALGLLKTKGRKTHPSAFWVFANAIGVILSMPAPIGGTDNLVVKRQHRRTNKSSARSRAVNQRRGDVPGHALRGSMTGSRQHIYRIGSGSTSNHFGSTKKLADFLEEPPDAGAPTPEPFELRNNSITRQHRDRLRTSFGGTLLRVMRKPSAKDSSPLPTLPQDEAYVEGRSNSAAQLNGSGRSTLPAADAEPPAPAQAPTESVEMSSQLASSTRSARQDLQTMMADVTPKMLVARANSSKLTRGSTATDNTKSPAPSIRPSMLKSASNVGSAGVGGDAKHSPTRQSLHTRSTFASGSVFASGVWDPSSLEENEYLNEVEINFAAIREAIDDFLAYGRANPVAMPRALLYESTLQARCGEVTAAIATLQGAVEEAIAQHMPYDEALCRGELGMLTEDADMVQEARRLLAQLGAIADEEKHRMWLNSWPGGCPVALDSTPVLDGPTRQPSYPLRSSAMINFSNGPVSFPAVDETYENEEDSFSALGDFSPEQELHDAGKGRHFRLGIGLRRVMIPLPFILECDLPLRLAKSPLAGMLCTCVTPSSEIHSVSRVRRSLSGKV</sequence>
<comment type="caution">
    <text evidence="5">The sequence shown here is derived from an EMBL/GenBank/DDBJ whole genome shotgun (WGS) entry which is preliminary data.</text>
</comment>
<dbReference type="PANTHER" id="PTHR16305:SF28">
    <property type="entry name" value="GUANYLATE CYCLASE DOMAIN-CONTAINING PROTEIN"/>
    <property type="match status" value="1"/>
</dbReference>
<dbReference type="GO" id="GO:0004016">
    <property type="term" value="F:adenylate cyclase activity"/>
    <property type="evidence" value="ECO:0007669"/>
    <property type="project" value="TreeGrafter"/>
</dbReference>
<proteinExistence type="predicted"/>
<feature type="compositionally biased region" description="Low complexity" evidence="3">
    <location>
        <begin position="51"/>
        <end position="61"/>
    </location>
</feature>
<dbReference type="InterPro" id="IPR001054">
    <property type="entry name" value="A/G_cyclase"/>
</dbReference>
<dbReference type="InterPro" id="IPR027417">
    <property type="entry name" value="P-loop_NTPase"/>
</dbReference>
<dbReference type="Gene3D" id="3.30.70.1230">
    <property type="entry name" value="Nucleotide cyclase"/>
    <property type="match status" value="2"/>
</dbReference>
<dbReference type="CDD" id="cd07302">
    <property type="entry name" value="CHD"/>
    <property type="match status" value="2"/>
</dbReference>
<feature type="compositionally biased region" description="Polar residues" evidence="3">
    <location>
        <begin position="1923"/>
        <end position="1936"/>
    </location>
</feature>
<evidence type="ECO:0000256" key="3">
    <source>
        <dbReference type="SAM" id="MobiDB-lite"/>
    </source>
</evidence>
<keyword evidence="6" id="KW-1185">Reference proteome</keyword>
<dbReference type="PROSITE" id="PS50125">
    <property type="entry name" value="GUANYLATE_CYCLASE_2"/>
    <property type="match status" value="2"/>
</dbReference>
<evidence type="ECO:0000256" key="2">
    <source>
        <dbReference type="ARBA" id="ARBA00022840"/>
    </source>
</evidence>
<organism evidence="5 6">
    <name type="scientific">Prymnesium parvum</name>
    <name type="common">Toxic golden alga</name>
    <dbReference type="NCBI Taxonomy" id="97485"/>
    <lineage>
        <taxon>Eukaryota</taxon>
        <taxon>Haptista</taxon>
        <taxon>Haptophyta</taxon>
        <taxon>Prymnesiophyceae</taxon>
        <taxon>Prymnesiales</taxon>
        <taxon>Prymnesiaceae</taxon>
        <taxon>Prymnesium</taxon>
    </lineage>
</organism>
<keyword evidence="1" id="KW-0547">Nucleotide-binding</keyword>
<feature type="compositionally biased region" description="Polar residues" evidence="3">
    <location>
        <begin position="71"/>
        <end position="84"/>
    </location>
</feature>
<feature type="region of interest" description="Disordered" evidence="3">
    <location>
        <begin position="1800"/>
        <end position="1828"/>
    </location>
</feature>
<evidence type="ECO:0000256" key="1">
    <source>
        <dbReference type="ARBA" id="ARBA00022741"/>
    </source>
</evidence>
<dbReference type="GO" id="GO:0009190">
    <property type="term" value="P:cyclic nucleotide biosynthetic process"/>
    <property type="evidence" value="ECO:0007669"/>
    <property type="project" value="InterPro"/>
</dbReference>
<feature type="region of interest" description="Disordered" evidence="3">
    <location>
        <begin position="1858"/>
        <end position="1970"/>
    </location>
</feature>
<name>A0AB34J2G2_PRYPA</name>
<dbReference type="EMBL" id="JBGBPQ010000014">
    <property type="protein sequence ID" value="KAL1511572.1"/>
    <property type="molecule type" value="Genomic_DNA"/>
</dbReference>
<gene>
    <name evidence="5" type="ORF">AB1Y20_006366</name>
</gene>
<dbReference type="SUPFAM" id="SSF55073">
    <property type="entry name" value="Nucleotide cyclase"/>
    <property type="match status" value="2"/>
</dbReference>
<feature type="compositionally biased region" description="Polar residues" evidence="3">
    <location>
        <begin position="1956"/>
        <end position="1970"/>
    </location>
</feature>
<feature type="region of interest" description="Disordered" evidence="3">
    <location>
        <begin position="1"/>
        <end position="92"/>
    </location>
</feature>
<feature type="region of interest" description="Disordered" evidence="3">
    <location>
        <begin position="875"/>
        <end position="911"/>
    </location>
</feature>
<dbReference type="GO" id="GO:0005737">
    <property type="term" value="C:cytoplasm"/>
    <property type="evidence" value="ECO:0007669"/>
    <property type="project" value="TreeGrafter"/>
</dbReference>
<feature type="region of interest" description="Disordered" evidence="3">
    <location>
        <begin position="1990"/>
        <end position="2042"/>
    </location>
</feature>
<protein>
    <recommendedName>
        <fullName evidence="4">Guanylate cyclase domain-containing protein</fullName>
    </recommendedName>
</protein>
<dbReference type="SUPFAM" id="SSF52540">
    <property type="entry name" value="P-loop containing nucleoside triphosphate hydrolases"/>
    <property type="match status" value="1"/>
</dbReference>
<accession>A0AB34J2G2</accession>
<evidence type="ECO:0000313" key="6">
    <source>
        <dbReference type="Proteomes" id="UP001515480"/>
    </source>
</evidence>
<feature type="region of interest" description="Disordered" evidence="3">
    <location>
        <begin position="1108"/>
        <end position="1131"/>
    </location>
</feature>
<dbReference type="Pfam" id="PF00211">
    <property type="entry name" value="Guanylate_cyc"/>
    <property type="match status" value="2"/>
</dbReference>
<feature type="compositionally biased region" description="Low complexity" evidence="3">
    <location>
        <begin position="1121"/>
        <end position="1131"/>
    </location>
</feature>
<reference evidence="5 6" key="1">
    <citation type="journal article" date="2024" name="Science">
        <title>Giant polyketide synthase enzymes in the biosynthesis of giant marine polyether toxins.</title>
        <authorList>
            <person name="Fallon T.R."/>
            <person name="Shende V.V."/>
            <person name="Wierzbicki I.H."/>
            <person name="Pendleton A.L."/>
            <person name="Watervoot N.F."/>
            <person name="Auber R.P."/>
            <person name="Gonzalez D.J."/>
            <person name="Wisecaver J.H."/>
            <person name="Moore B.S."/>
        </authorList>
    </citation>
    <scope>NUCLEOTIDE SEQUENCE [LARGE SCALE GENOMIC DNA]</scope>
    <source>
        <strain evidence="5 6">12B1</strain>
    </source>
</reference>
<evidence type="ECO:0000259" key="4">
    <source>
        <dbReference type="PROSITE" id="PS50125"/>
    </source>
</evidence>